<protein>
    <submittedName>
        <fullName evidence="2">Outer membrane protein assembly factor BamB, contains PQQ-like beta-propeller repeat</fullName>
    </submittedName>
</protein>
<dbReference type="OrthoDB" id="5290752at2"/>
<dbReference type="Proteomes" id="UP000199415">
    <property type="component" value="Unassembled WGS sequence"/>
</dbReference>
<dbReference type="InterPro" id="IPR018391">
    <property type="entry name" value="PQQ_b-propeller_rpt"/>
</dbReference>
<accession>A0A1G7MCV3</accession>
<dbReference type="PANTHER" id="PTHR34512:SF30">
    <property type="entry name" value="OUTER MEMBRANE PROTEIN ASSEMBLY FACTOR BAMB"/>
    <property type="match status" value="1"/>
</dbReference>
<dbReference type="AlphaFoldDB" id="A0A1G7MCV3"/>
<keyword evidence="3" id="KW-1185">Reference proteome</keyword>
<dbReference type="PROSITE" id="PS51257">
    <property type="entry name" value="PROKAR_LIPOPROTEIN"/>
    <property type="match status" value="1"/>
</dbReference>
<dbReference type="RefSeq" id="WP_090018572.1">
    <property type="nucleotide sequence ID" value="NZ_FNCE01000001.1"/>
</dbReference>
<reference evidence="2 3" key="1">
    <citation type="submission" date="2016-10" db="EMBL/GenBank/DDBJ databases">
        <authorList>
            <person name="de Groot N.N."/>
        </authorList>
    </citation>
    <scope>NUCLEOTIDE SEQUENCE [LARGE SCALE GENOMIC DNA]</scope>
    <source>
        <strain evidence="2 3">DSM 25584</strain>
    </source>
</reference>
<dbReference type="Pfam" id="PF13360">
    <property type="entry name" value="PQQ_2"/>
    <property type="match status" value="1"/>
</dbReference>
<feature type="domain" description="Pyrrolo-quinoline quinone repeat" evidence="1">
    <location>
        <begin position="125"/>
        <end position="363"/>
    </location>
</feature>
<gene>
    <name evidence="2" type="ORF">SAMN05216241_101568</name>
</gene>
<dbReference type="Gene3D" id="2.130.10.10">
    <property type="entry name" value="YVTN repeat-like/Quinoprotein amine dehydrogenase"/>
    <property type="match status" value="1"/>
</dbReference>
<evidence type="ECO:0000313" key="2">
    <source>
        <dbReference type="EMBL" id="SDF59612.1"/>
    </source>
</evidence>
<organism evidence="2 3">
    <name type="scientific">Limimonas halophila</name>
    <dbReference type="NCBI Taxonomy" id="1082479"/>
    <lineage>
        <taxon>Bacteria</taxon>
        <taxon>Pseudomonadati</taxon>
        <taxon>Pseudomonadota</taxon>
        <taxon>Alphaproteobacteria</taxon>
        <taxon>Rhodospirillales</taxon>
        <taxon>Rhodovibrionaceae</taxon>
        <taxon>Limimonas</taxon>
    </lineage>
</organism>
<dbReference type="PANTHER" id="PTHR34512">
    <property type="entry name" value="CELL SURFACE PROTEIN"/>
    <property type="match status" value="1"/>
</dbReference>
<dbReference type="STRING" id="1082479.SAMN05216241_101568"/>
<evidence type="ECO:0000259" key="1">
    <source>
        <dbReference type="Pfam" id="PF13360"/>
    </source>
</evidence>
<name>A0A1G7MCV3_9PROT</name>
<dbReference type="InterPro" id="IPR015943">
    <property type="entry name" value="WD40/YVTN_repeat-like_dom_sf"/>
</dbReference>
<proteinExistence type="predicted"/>
<dbReference type="InterPro" id="IPR011047">
    <property type="entry name" value="Quinoprotein_ADH-like_sf"/>
</dbReference>
<dbReference type="SUPFAM" id="SSF50998">
    <property type="entry name" value="Quinoprotein alcohol dehydrogenase-like"/>
    <property type="match status" value="1"/>
</dbReference>
<dbReference type="EMBL" id="FNCE01000001">
    <property type="protein sequence ID" value="SDF59612.1"/>
    <property type="molecule type" value="Genomic_DNA"/>
</dbReference>
<evidence type="ECO:0000313" key="3">
    <source>
        <dbReference type="Proteomes" id="UP000199415"/>
    </source>
</evidence>
<dbReference type="InterPro" id="IPR002372">
    <property type="entry name" value="PQQ_rpt_dom"/>
</dbReference>
<sequence length="445" mass="46983">MWSRWGGLALAAVMLGGCGITDGIFGGGEDESRLPGERVPVLTEDGAATPDPAIADREIEVPGARANSAWPQPGGRPDHRMGHLELSSGLEPAWTADLGTGNGYDRRILGQPVVAAGRVFALDARATVSAYAAGSGERVWRRKLTRDDGEASGSYFGGGVAYAQGRLYVTTGDGRVTALDAENGETVWQQGVGAPIHAAPTIHRDAVLVNTEANRTIALAAGDGTQQWSHQGIQERAGFVGSASPAARDSTSIVGYSSGQLFALLTSNGRSLWSDTLASLAGTTDPVADMADIRGMPVIGEDRVYASSNANRTVAINLRRGDRAWSRDIGSINMPWVAGNAVYVLSPRARVAALFRDSGKMRWLTKIPRYTDPDDQEGRIIWYGPVLARGQLLMAGSNETLLALDPASGDLDGTTELAGKPAVPPVVARNTLYIITRDAQLIALQ</sequence>
<dbReference type="SMART" id="SM00564">
    <property type="entry name" value="PQQ"/>
    <property type="match status" value="5"/>
</dbReference>